<keyword evidence="5" id="KW-1185">Reference proteome</keyword>
<dbReference type="CDD" id="cd16936">
    <property type="entry name" value="HATPase_RsbW-like"/>
    <property type="match status" value="1"/>
</dbReference>
<evidence type="ECO:0000256" key="1">
    <source>
        <dbReference type="ARBA" id="ARBA00022527"/>
    </source>
</evidence>
<organism evidence="4 5">
    <name type="scientific">Mycolicibacterium mageritense</name>
    <name type="common">Mycobacterium mageritense</name>
    <dbReference type="NCBI Taxonomy" id="53462"/>
    <lineage>
        <taxon>Bacteria</taxon>
        <taxon>Bacillati</taxon>
        <taxon>Actinomycetota</taxon>
        <taxon>Actinomycetes</taxon>
        <taxon>Mycobacteriales</taxon>
        <taxon>Mycobacteriaceae</taxon>
        <taxon>Mycolicibacterium</taxon>
    </lineage>
</organism>
<dbReference type="InterPro" id="IPR050267">
    <property type="entry name" value="Anti-sigma-factor_SerPK"/>
</dbReference>
<feature type="domain" description="Histidine kinase/HSP90-like ATPase" evidence="3">
    <location>
        <begin position="16"/>
        <end position="130"/>
    </location>
</feature>
<evidence type="ECO:0000259" key="3">
    <source>
        <dbReference type="Pfam" id="PF13581"/>
    </source>
</evidence>
<protein>
    <recommendedName>
        <fullName evidence="3">Histidine kinase/HSP90-like ATPase domain-containing protein</fullName>
    </recommendedName>
</protein>
<dbReference type="EMBL" id="AP022567">
    <property type="protein sequence ID" value="BBX34636.1"/>
    <property type="molecule type" value="Genomic_DNA"/>
</dbReference>
<feature type="region of interest" description="Disordered" evidence="2">
    <location>
        <begin position="134"/>
        <end position="163"/>
    </location>
</feature>
<gene>
    <name evidence="4" type="ORF">MMAGJ_39180</name>
</gene>
<reference evidence="4 5" key="1">
    <citation type="journal article" date="2019" name="Emerg. Microbes Infect.">
        <title>Comprehensive subspecies identification of 175 nontuberculous mycobacteria species based on 7547 genomic profiles.</title>
        <authorList>
            <person name="Matsumoto Y."/>
            <person name="Kinjo T."/>
            <person name="Motooka D."/>
            <person name="Nabeya D."/>
            <person name="Jung N."/>
            <person name="Uechi K."/>
            <person name="Horii T."/>
            <person name="Iida T."/>
            <person name="Fujita J."/>
            <person name="Nakamura S."/>
        </authorList>
    </citation>
    <scope>NUCLEOTIDE SEQUENCE [LARGE SCALE GENOMIC DNA]</scope>
    <source>
        <strain evidence="4 5">JCM 12375</strain>
    </source>
</reference>
<evidence type="ECO:0000313" key="5">
    <source>
        <dbReference type="Proteomes" id="UP000465622"/>
    </source>
</evidence>
<evidence type="ECO:0000256" key="2">
    <source>
        <dbReference type="SAM" id="MobiDB-lite"/>
    </source>
</evidence>
<keyword evidence="1" id="KW-0723">Serine/threonine-protein kinase</keyword>
<dbReference type="Pfam" id="PF13581">
    <property type="entry name" value="HATPase_c_2"/>
    <property type="match status" value="1"/>
</dbReference>
<dbReference type="RefSeq" id="WP_051578491.1">
    <property type="nucleotide sequence ID" value="NZ_AP022567.1"/>
</dbReference>
<dbReference type="Proteomes" id="UP000465622">
    <property type="component" value="Chromosome"/>
</dbReference>
<sequence>MGAFEHCDNDEFVLVLPATAANAAEVRHRLAEWLHTRAMPTSTIADVVLAVYEACANCVEHAYQDVAAGPMRINATPTPEGVVVRVTDYGTWQPRTANLRGGRGIALMRTMSDTLTLTRTASETTVTMQFRWAEESTAPSSQAGADINPPHSAAAEPPLQVSG</sequence>
<dbReference type="Gene3D" id="3.30.565.10">
    <property type="entry name" value="Histidine kinase-like ATPase, C-terminal domain"/>
    <property type="match status" value="1"/>
</dbReference>
<keyword evidence="1" id="KW-0418">Kinase</keyword>
<name>A0ABM7HVL1_MYCME</name>
<proteinExistence type="predicted"/>
<keyword evidence="1" id="KW-0808">Transferase</keyword>
<dbReference type="PANTHER" id="PTHR35526:SF3">
    <property type="entry name" value="ANTI-SIGMA-F FACTOR RSBW"/>
    <property type="match status" value="1"/>
</dbReference>
<dbReference type="InterPro" id="IPR003594">
    <property type="entry name" value="HATPase_dom"/>
</dbReference>
<dbReference type="PANTHER" id="PTHR35526">
    <property type="entry name" value="ANTI-SIGMA-F FACTOR RSBW-RELATED"/>
    <property type="match status" value="1"/>
</dbReference>
<accession>A0ABM7HVL1</accession>
<dbReference type="SUPFAM" id="SSF55874">
    <property type="entry name" value="ATPase domain of HSP90 chaperone/DNA topoisomerase II/histidine kinase"/>
    <property type="match status" value="1"/>
</dbReference>
<dbReference type="InterPro" id="IPR036890">
    <property type="entry name" value="HATPase_C_sf"/>
</dbReference>
<evidence type="ECO:0000313" key="4">
    <source>
        <dbReference type="EMBL" id="BBX34636.1"/>
    </source>
</evidence>